<evidence type="ECO:0000313" key="4">
    <source>
        <dbReference type="Proteomes" id="UP000693738"/>
    </source>
</evidence>
<feature type="chain" id="PRO_5035199839" description="F-box domain-containing protein" evidence="1">
    <location>
        <begin position="23"/>
        <end position="702"/>
    </location>
</feature>
<comment type="caution">
    <text evidence="3">The sequence shown here is derived from an EMBL/GenBank/DDBJ whole genome shotgun (WGS) entry which is preliminary data.</text>
</comment>
<keyword evidence="1" id="KW-0732">Signal</keyword>
<sequence>MRSTTSLLVLQSVVACAGFTLPENLPNGVYSAHVNNKGLEIHDGLTLEHTTNMKPKVSSSELETRQTKEEGGWDRSEPELYCGCGLSMNHGNCDTAVDMLKAQFDRSDGGVGQVHQAWYSIWGDVVAFCCTDTSFPMWSSQYAGLLQRITDRCGCSPLVTSSTLRTVTWMQIILATYPFEADFLNFIIHLPHTMNPHTQSREASGLFRLLPSEIFEQVVSKLSNVDIKNLRRTCTYLKDNAHPCIDRLFLSANLRDIEVFRAVVDHEIFRHDVIEIIYDDARLGQVDDMDIDSDPDFEDDIGDITGVPEWYPDIYRDGLSFIAGYDSRHVHIQDAFKNPLTPAESFKVIRTLFQQQQETIATNRDADALEYGLSRLPNLRRITITPAAHGLPGRPLYPTHTIRSLPKGLIYPLDRGWPVMGLHDNEPEAIDWAIEERWRWRGYLLVTRILAQHLRNNPESKVTELVLDTNQLGTGISCRIFDGPENNERSDLITILCQPGFKGLDLSIHCGNQYLYDWCSFRSGHLRNMLAMAPYLQHISLFTNITIPENPQEAAEQHFIPLRSIFPVSDWHQLRHFGLSRFLVKKDDVIELLKALPPTIMSVELSFLLFLQGDYHALLQDIQRLLDWRERKVTKQPKITIRVDVDWEEVIGTVVRDVSREVVEFVYQDGENPFVEDEGFYWSVDIPEGIGMLVDVFGPDYK</sequence>
<evidence type="ECO:0000256" key="1">
    <source>
        <dbReference type="SAM" id="SignalP"/>
    </source>
</evidence>
<feature type="domain" description="F-box" evidence="2">
    <location>
        <begin position="204"/>
        <end position="252"/>
    </location>
</feature>
<dbReference type="PROSITE" id="PS51257">
    <property type="entry name" value="PROKAR_LIPOPROTEIN"/>
    <property type="match status" value="1"/>
</dbReference>
<dbReference type="Proteomes" id="UP000693738">
    <property type="component" value="Unassembled WGS sequence"/>
</dbReference>
<evidence type="ECO:0000313" key="3">
    <source>
        <dbReference type="EMBL" id="CAG7559468.1"/>
    </source>
</evidence>
<dbReference type="EMBL" id="CAJSTJ010000129">
    <property type="protein sequence ID" value="CAG7559468.1"/>
    <property type="molecule type" value="Genomic_DNA"/>
</dbReference>
<dbReference type="InterPro" id="IPR001810">
    <property type="entry name" value="F-box_dom"/>
</dbReference>
<feature type="signal peptide" evidence="1">
    <location>
        <begin position="1"/>
        <end position="22"/>
    </location>
</feature>
<gene>
    <name evidence="3" type="ORF">FEQUK3_LOCUS5220</name>
</gene>
<accession>A0A8J2J090</accession>
<protein>
    <recommendedName>
        <fullName evidence="2">F-box domain-containing protein</fullName>
    </recommendedName>
</protein>
<proteinExistence type="predicted"/>
<dbReference type="PROSITE" id="PS50181">
    <property type="entry name" value="FBOX"/>
    <property type="match status" value="1"/>
</dbReference>
<reference evidence="3" key="1">
    <citation type="submission" date="2021-05" db="EMBL/GenBank/DDBJ databases">
        <authorList>
            <person name="Khan N."/>
        </authorList>
    </citation>
    <scope>NUCLEOTIDE SEQUENCE</scope>
</reference>
<dbReference type="AlphaFoldDB" id="A0A8J2J090"/>
<evidence type="ECO:0000259" key="2">
    <source>
        <dbReference type="PROSITE" id="PS50181"/>
    </source>
</evidence>
<name>A0A8J2J090_FUSEQ</name>
<organism evidence="3 4">
    <name type="scientific">Fusarium equiseti</name>
    <name type="common">Fusarium scirpi</name>
    <dbReference type="NCBI Taxonomy" id="61235"/>
    <lineage>
        <taxon>Eukaryota</taxon>
        <taxon>Fungi</taxon>
        <taxon>Dikarya</taxon>
        <taxon>Ascomycota</taxon>
        <taxon>Pezizomycotina</taxon>
        <taxon>Sordariomycetes</taxon>
        <taxon>Hypocreomycetidae</taxon>
        <taxon>Hypocreales</taxon>
        <taxon>Nectriaceae</taxon>
        <taxon>Fusarium</taxon>
        <taxon>Fusarium incarnatum-equiseti species complex</taxon>
    </lineage>
</organism>